<dbReference type="PANTHER" id="PTHR16504:SF4">
    <property type="entry name" value="5'(3')-DEOXYRIBONUCLEOTIDASE"/>
    <property type="match status" value="1"/>
</dbReference>
<dbReference type="InterPro" id="IPR036412">
    <property type="entry name" value="HAD-like_sf"/>
</dbReference>
<dbReference type="RefSeq" id="WP_155176313.1">
    <property type="nucleotide sequence ID" value="NZ_BAAAFL010000029.1"/>
</dbReference>
<evidence type="ECO:0000313" key="3">
    <source>
        <dbReference type="Proteomes" id="UP000798808"/>
    </source>
</evidence>
<organism evidence="2 3">
    <name type="scientific">Fulvivirga kasyanovii</name>
    <dbReference type="NCBI Taxonomy" id="396812"/>
    <lineage>
        <taxon>Bacteria</taxon>
        <taxon>Pseudomonadati</taxon>
        <taxon>Bacteroidota</taxon>
        <taxon>Cytophagia</taxon>
        <taxon>Cytophagales</taxon>
        <taxon>Fulvivirgaceae</taxon>
        <taxon>Fulvivirga</taxon>
    </lineage>
</organism>
<comment type="similarity">
    <text evidence="1">Belongs to the 5'(3')-deoxyribonucleotidase family.</text>
</comment>
<dbReference type="Gene3D" id="1.10.40.40">
    <property type="entry name" value="Deoxyribonucleotidase, domain 2"/>
    <property type="match status" value="1"/>
</dbReference>
<reference evidence="2 3" key="1">
    <citation type="submission" date="2019-02" db="EMBL/GenBank/DDBJ databases">
        <authorList>
            <person name="Goldberg S.R."/>
            <person name="Haltli B.A."/>
            <person name="Correa H."/>
            <person name="Russell K.G."/>
        </authorList>
    </citation>
    <scope>NUCLEOTIDE SEQUENCE [LARGE SCALE GENOMIC DNA]</scope>
    <source>
        <strain evidence="2 3">JCM 16186</strain>
    </source>
</reference>
<dbReference type="PANTHER" id="PTHR16504">
    <property type="entry name" value="5'(3')-DEOXYRIBONUCLEOTIDASE"/>
    <property type="match status" value="1"/>
</dbReference>
<evidence type="ECO:0000313" key="2">
    <source>
        <dbReference type="EMBL" id="MTI28623.1"/>
    </source>
</evidence>
<dbReference type="Pfam" id="PF06941">
    <property type="entry name" value="NT5C"/>
    <property type="match status" value="1"/>
</dbReference>
<evidence type="ECO:0000256" key="1">
    <source>
        <dbReference type="ARBA" id="ARBA00009589"/>
    </source>
</evidence>
<dbReference type="Gene3D" id="3.40.50.1000">
    <property type="entry name" value="HAD superfamily/HAD-like"/>
    <property type="match status" value="1"/>
</dbReference>
<name>A0ABW9RZD9_9BACT</name>
<protein>
    <submittedName>
        <fullName evidence="2">5'(3')-deoxyribonucleotidase</fullName>
    </submittedName>
</protein>
<dbReference type="SFLD" id="SFLDS00003">
    <property type="entry name" value="Haloacid_Dehalogenase"/>
    <property type="match status" value="1"/>
</dbReference>
<comment type="caution">
    <text evidence="2">The sequence shown here is derived from an EMBL/GenBank/DDBJ whole genome shotgun (WGS) entry which is preliminary data.</text>
</comment>
<sequence length="179" mass="20928">MSKKKKSIAIDMDHVIADIEHQMIDWYHKKHGVLVQKEAMEGVPEGAAFPELEKVRQLLFEPGFFRSARVIPGAQEAVEKLWNDFDVYIVSAAMEFPQSLFEKYEWLKEHFPFIGWKNIIFCGDKSVVDTDFMIDDHMKNLNYCKGRGILYTACHNMAIDYDVRVNDWEEALSYLYANH</sequence>
<accession>A0ABW9RZD9</accession>
<dbReference type="SFLD" id="SFLDG01146">
    <property type="entry name" value="C1.2.2"/>
    <property type="match status" value="1"/>
</dbReference>
<dbReference type="Proteomes" id="UP000798808">
    <property type="component" value="Unassembled WGS sequence"/>
</dbReference>
<proteinExistence type="inferred from homology"/>
<keyword evidence="3" id="KW-1185">Reference proteome</keyword>
<dbReference type="SFLD" id="SFLDG01126">
    <property type="entry name" value="C1.2:_Nucleotidase_Like"/>
    <property type="match status" value="1"/>
</dbReference>
<dbReference type="EMBL" id="SMLW01000668">
    <property type="protein sequence ID" value="MTI28623.1"/>
    <property type="molecule type" value="Genomic_DNA"/>
</dbReference>
<dbReference type="InterPro" id="IPR023214">
    <property type="entry name" value="HAD_sf"/>
</dbReference>
<dbReference type="InterPro" id="IPR010708">
    <property type="entry name" value="5'(3')-deoxyribonucleotidase"/>
</dbReference>
<gene>
    <name evidence="2" type="ORF">E1163_26935</name>
</gene>
<dbReference type="SUPFAM" id="SSF56784">
    <property type="entry name" value="HAD-like"/>
    <property type="match status" value="1"/>
</dbReference>